<accession>A0A0A8YDZ4</accession>
<evidence type="ECO:0000313" key="1">
    <source>
        <dbReference type="EMBL" id="JAD23818.1"/>
    </source>
</evidence>
<sequence>MAITLLTLKIEFSINNSKQFYSSTVTKLKHKYGFPFFKVPFGCFTKKCHTS</sequence>
<name>A0A0A8YDZ4_ARUDO</name>
<dbReference type="AlphaFoldDB" id="A0A0A8YDZ4"/>
<proteinExistence type="predicted"/>
<reference evidence="1" key="2">
    <citation type="journal article" date="2015" name="Data Brief">
        <title>Shoot transcriptome of the giant reed, Arundo donax.</title>
        <authorList>
            <person name="Barrero R.A."/>
            <person name="Guerrero F.D."/>
            <person name="Moolhuijzen P."/>
            <person name="Goolsby J.A."/>
            <person name="Tidwell J."/>
            <person name="Bellgard S.E."/>
            <person name="Bellgard M.I."/>
        </authorList>
    </citation>
    <scope>NUCLEOTIDE SEQUENCE</scope>
    <source>
        <tissue evidence="1">Shoot tissue taken approximately 20 cm above the soil surface</tissue>
    </source>
</reference>
<organism evidence="1">
    <name type="scientific">Arundo donax</name>
    <name type="common">Giant reed</name>
    <name type="synonym">Donax arundinaceus</name>
    <dbReference type="NCBI Taxonomy" id="35708"/>
    <lineage>
        <taxon>Eukaryota</taxon>
        <taxon>Viridiplantae</taxon>
        <taxon>Streptophyta</taxon>
        <taxon>Embryophyta</taxon>
        <taxon>Tracheophyta</taxon>
        <taxon>Spermatophyta</taxon>
        <taxon>Magnoliopsida</taxon>
        <taxon>Liliopsida</taxon>
        <taxon>Poales</taxon>
        <taxon>Poaceae</taxon>
        <taxon>PACMAD clade</taxon>
        <taxon>Arundinoideae</taxon>
        <taxon>Arundineae</taxon>
        <taxon>Arundo</taxon>
    </lineage>
</organism>
<dbReference type="EMBL" id="GBRH01274077">
    <property type="protein sequence ID" value="JAD23818.1"/>
    <property type="molecule type" value="Transcribed_RNA"/>
</dbReference>
<reference evidence="1" key="1">
    <citation type="submission" date="2014-09" db="EMBL/GenBank/DDBJ databases">
        <authorList>
            <person name="Magalhaes I.L.F."/>
            <person name="Oliveira U."/>
            <person name="Santos F.R."/>
            <person name="Vidigal T.H.D.A."/>
            <person name="Brescovit A.D."/>
            <person name="Santos A.J."/>
        </authorList>
    </citation>
    <scope>NUCLEOTIDE SEQUENCE</scope>
    <source>
        <tissue evidence="1">Shoot tissue taken approximately 20 cm above the soil surface</tissue>
    </source>
</reference>
<protein>
    <submittedName>
        <fullName evidence="1">Uncharacterized protein</fullName>
    </submittedName>
</protein>